<protein>
    <submittedName>
        <fullName evidence="1">Uncharacterized protein</fullName>
    </submittedName>
</protein>
<dbReference type="AlphaFoldDB" id="A0AAN8Q1G9"/>
<proteinExistence type="predicted"/>
<dbReference type="Proteomes" id="UP001347796">
    <property type="component" value="Unassembled WGS sequence"/>
</dbReference>
<comment type="caution">
    <text evidence="1">The sequence shown here is derived from an EMBL/GenBank/DDBJ whole genome shotgun (WGS) entry which is preliminary data.</text>
</comment>
<accession>A0AAN8Q1G9</accession>
<name>A0AAN8Q1G9_PATCE</name>
<sequence length="224" mass="25485">MDFFVNDEEEDVQVIPDLNKLEFAPLTNLGCESQFAKLDNRVRYSGGMTCIATHSKKNIVATNGLLVSDQFLAMDDVEKKRKWKWARSSEEVQRVQQLEANFLAIVKETKKIALKKKEDLKQKKNTKVLQLLDSCKRHGGPITSSCLPLLRKLDERQLLLEVGYIRSTLDPSIRQKRRVTAENGKFKFVAFTINELRQSIKAAICPQYIGGNDIETLLKCALAI</sequence>
<evidence type="ECO:0000313" key="2">
    <source>
        <dbReference type="Proteomes" id="UP001347796"/>
    </source>
</evidence>
<keyword evidence="2" id="KW-1185">Reference proteome</keyword>
<gene>
    <name evidence="1" type="ORF">SNE40_000386</name>
</gene>
<organism evidence="1 2">
    <name type="scientific">Patella caerulea</name>
    <name type="common">Rayed Mediterranean limpet</name>
    <dbReference type="NCBI Taxonomy" id="87958"/>
    <lineage>
        <taxon>Eukaryota</taxon>
        <taxon>Metazoa</taxon>
        <taxon>Spiralia</taxon>
        <taxon>Lophotrochozoa</taxon>
        <taxon>Mollusca</taxon>
        <taxon>Gastropoda</taxon>
        <taxon>Patellogastropoda</taxon>
        <taxon>Patelloidea</taxon>
        <taxon>Patellidae</taxon>
        <taxon>Patella</taxon>
    </lineage>
</organism>
<dbReference type="EMBL" id="JAZGQO010000001">
    <property type="protein sequence ID" value="KAK6194846.1"/>
    <property type="molecule type" value="Genomic_DNA"/>
</dbReference>
<evidence type="ECO:0000313" key="1">
    <source>
        <dbReference type="EMBL" id="KAK6194846.1"/>
    </source>
</evidence>
<reference evidence="1 2" key="1">
    <citation type="submission" date="2024-01" db="EMBL/GenBank/DDBJ databases">
        <title>The genome of the rayed Mediterranean limpet Patella caerulea (Linnaeus, 1758).</title>
        <authorList>
            <person name="Anh-Thu Weber A."/>
            <person name="Halstead-Nussloch G."/>
        </authorList>
    </citation>
    <scope>NUCLEOTIDE SEQUENCE [LARGE SCALE GENOMIC DNA]</scope>
    <source>
        <strain evidence="1">AATW-2023a</strain>
        <tissue evidence="1">Whole specimen</tissue>
    </source>
</reference>